<dbReference type="SUPFAM" id="SSF51735">
    <property type="entry name" value="NAD(P)-binding Rossmann-fold domains"/>
    <property type="match status" value="1"/>
</dbReference>
<accession>A0A382JH51</accession>
<feature type="domain" description="GFO/IDH/MocA-like oxidoreductase" evidence="2">
    <location>
        <begin position="138"/>
        <end position="243"/>
    </location>
</feature>
<dbReference type="InterPro" id="IPR000683">
    <property type="entry name" value="Gfo/Idh/MocA-like_OxRdtase_N"/>
</dbReference>
<dbReference type="InterPro" id="IPR055170">
    <property type="entry name" value="GFO_IDH_MocA-like_dom"/>
</dbReference>
<dbReference type="PANTHER" id="PTHR43377:SF1">
    <property type="entry name" value="BILIVERDIN REDUCTASE A"/>
    <property type="match status" value="1"/>
</dbReference>
<dbReference type="AlphaFoldDB" id="A0A382JH51"/>
<proteinExistence type="predicted"/>
<dbReference type="Pfam" id="PF22725">
    <property type="entry name" value="GFO_IDH_MocA_C3"/>
    <property type="match status" value="1"/>
</dbReference>
<evidence type="ECO:0000259" key="2">
    <source>
        <dbReference type="Pfam" id="PF22725"/>
    </source>
</evidence>
<evidence type="ECO:0000259" key="1">
    <source>
        <dbReference type="Pfam" id="PF01408"/>
    </source>
</evidence>
<organism evidence="3">
    <name type="scientific">marine metagenome</name>
    <dbReference type="NCBI Taxonomy" id="408172"/>
    <lineage>
        <taxon>unclassified sequences</taxon>
        <taxon>metagenomes</taxon>
        <taxon>ecological metagenomes</taxon>
    </lineage>
</organism>
<dbReference type="InterPro" id="IPR036291">
    <property type="entry name" value="NAD(P)-bd_dom_sf"/>
</dbReference>
<dbReference type="GO" id="GO:0000166">
    <property type="term" value="F:nucleotide binding"/>
    <property type="evidence" value="ECO:0007669"/>
    <property type="project" value="InterPro"/>
</dbReference>
<dbReference type="InterPro" id="IPR051450">
    <property type="entry name" value="Gfo/Idh/MocA_Oxidoreductases"/>
</dbReference>
<protein>
    <submittedName>
        <fullName evidence="3">Uncharacterized protein</fullName>
    </submittedName>
</protein>
<evidence type="ECO:0000313" key="3">
    <source>
        <dbReference type="EMBL" id="SVC11460.1"/>
    </source>
</evidence>
<dbReference type="Gene3D" id="3.40.50.720">
    <property type="entry name" value="NAD(P)-binding Rossmann-like Domain"/>
    <property type="match status" value="1"/>
</dbReference>
<dbReference type="Gene3D" id="3.30.360.10">
    <property type="entry name" value="Dihydrodipicolinate Reductase, domain 2"/>
    <property type="match status" value="1"/>
</dbReference>
<reference evidence="3" key="1">
    <citation type="submission" date="2018-05" db="EMBL/GenBank/DDBJ databases">
        <authorList>
            <person name="Lanie J.A."/>
            <person name="Ng W.-L."/>
            <person name="Kazmierczak K.M."/>
            <person name="Andrzejewski T.M."/>
            <person name="Davidsen T.M."/>
            <person name="Wayne K.J."/>
            <person name="Tettelin H."/>
            <person name="Glass J.I."/>
            <person name="Rusch D."/>
            <person name="Podicherti R."/>
            <person name="Tsui H.-C.T."/>
            <person name="Winkler M.E."/>
        </authorList>
    </citation>
    <scope>NUCLEOTIDE SEQUENCE</scope>
</reference>
<sequence length="351" mass="37734">MTDETPNTLKGILVGCGFMGGMHAQIYAQLKSVDLVAAVDVNVRSSADKLKSFAIDAPVYTSLKEALATTDCDFVDICLPTNLHKSNTITAIEAGKALFCEKPLARTLGDADEILAAAQTHNTAAQVGHCIRFWPEYQALAEFNHSSKGGNLLSLNLVRRVGRPGYGVGNWLNDASQSGGAALDLHIHDTDFVLSLLGKPNSFTSRVTKDFSGPTHIFSLLDYDGLTVSTEGGWNYPANWGFQMSFQAIYENAVLDYDSSNGKGLTICQGENKPKAMEIAKPDSGKSTSGEGNVSDLGGYYNELLYFTNCLRDDTRPNIATLEDARASLALTLDEIESANPKFSPNASKDG</sequence>
<dbReference type="PANTHER" id="PTHR43377">
    <property type="entry name" value="BILIVERDIN REDUCTASE A"/>
    <property type="match status" value="1"/>
</dbReference>
<name>A0A382JH51_9ZZZZ</name>
<dbReference type="Pfam" id="PF01408">
    <property type="entry name" value="GFO_IDH_MocA"/>
    <property type="match status" value="1"/>
</dbReference>
<dbReference type="SUPFAM" id="SSF55347">
    <property type="entry name" value="Glyceraldehyde-3-phosphate dehydrogenase-like, C-terminal domain"/>
    <property type="match status" value="1"/>
</dbReference>
<dbReference type="EMBL" id="UINC01074355">
    <property type="protein sequence ID" value="SVC11460.1"/>
    <property type="molecule type" value="Genomic_DNA"/>
</dbReference>
<feature type="domain" description="Gfo/Idh/MocA-like oxidoreductase N-terminal" evidence="1">
    <location>
        <begin position="13"/>
        <end position="129"/>
    </location>
</feature>
<gene>
    <name evidence="3" type="ORF">METZ01_LOCUS264314</name>
</gene>